<reference evidence="8 9" key="1">
    <citation type="submission" date="2016-02" db="EMBL/GenBank/DDBJ databases">
        <title>Genome sequence of Tissierella creatinophila DSM 6911.</title>
        <authorList>
            <person name="Poehlein A."/>
            <person name="Daniel R."/>
        </authorList>
    </citation>
    <scope>NUCLEOTIDE SEQUENCE [LARGE SCALE GENOMIC DNA]</scope>
    <source>
        <strain evidence="8 9">DSM 6911</strain>
    </source>
</reference>
<accession>A0A1U7M4X9</accession>
<proteinExistence type="inferred from homology"/>
<dbReference type="OrthoDB" id="5465282at2"/>
<organism evidence="8 9">
    <name type="scientific">Tissierella creatinophila DSM 6911</name>
    <dbReference type="NCBI Taxonomy" id="1123403"/>
    <lineage>
        <taxon>Bacteria</taxon>
        <taxon>Bacillati</taxon>
        <taxon>Bacillota</taxon>
        <taxon>Tissierellia</taxon>
        <taxon>Tissierellales</taxon>
        <taxon>Tissierellaceae</taxon>
        <taxon>Tissierella</taxon>
    </lineage>
</organism>
<gene>
    <name evidence="8" type="ORF">TICRE_17590</name>
</gene>
<dbReference type="Proteomes" id="UP000186112">
    <property type="component" value="Unassembled WGS sequence"/>
</dbReference>
<evidence type="ECO:0000256" key="6">
    <source>
        <dbReference type="ARBA" id="ARBA00023136"/>
    </source>
</evidence>
<keyword evidence="3" id="KW-1003">Cell membrane</keyword>
<sequence>MDIFTIVLWVVTLIWFIYSMIKDKRKTLDAMKKSKGMMGSMLPQILGILFLIGLILAFIPPEMIKNYLGGSNPLLATVISALVGSITLIPAFVAFPLVGSMVDMGASVMPAVAFLTTLTMVGLVTFNLERKEFGTKFALSRNLLSFGFAIAISLLMGVVI</sequence>
<keyword evidence="9" id="KW-1185">Reference proteome</keyword>
<evidence type="ECO:0000256" key="4">
    <source>
        <dbReference type="ARBA" id="ARBA00022692"/>
    </source>
</evidence>
<evidence type="ECO:0000313" key="9">
    <source>
        <dbReference type="Proteomes" id="UP000186112"/>
    </source>
</evidence>
<dbReference type="Pfam" id="PF03773">
    <property type="entry name" value="ArsP_1"/>
    <property type="match status" value="1"/>
</dbReference>
<evidence type="ECO:0000256" key="2">
    <source>
        <dbReference type="ARBA" id="ARBA00006386"/>
    </source>
</evidence>
<keyword evidence="4 7" id="KW-0812">Transmembrane</keyword>
<comment type="subcellular location">
    <subcellularLocation>
        <location evidence="1">Cell membrane</location>
        <topology evidence="1">Multi-pass membrane protein</topology>
    </subcellularLocation>
</comment>
<feature type="transmembrane region" description="Helical" evidence="7">
    <location>
        <begin position="74"/>
        <end position="95"/>
    </location>
</feature>
<dbReference type="InterPro" id="IPR005524">
    <property type="entry name" value="DUF318"/>
</dbReference>
<feature type="transmembrane region" description="Helical" evidence="7">
    <location>
        <begin position="6"/>
        <end position="21"/>
    </location>
</feature>
<evidence type="ECO:0000256" key="7">
    <source>
        <dbReference type="SAM" id="Phobius"/>
    </source>
</evidence>
<comment type="similarity">
    <text evidence="2">Belongs to the UPF0718 family.</text>
</comment>
<comment type="caution">
    <text evidence="8">The sequence shown here is derived from an EMBL/GenBank/DDBJ whole genome shotgun (WGS) entry which is preliminary data.</text>
</comment>
<dbReference type="RefSeq" id="WP_075727181.1">
    <property type="nucleotide sequence ID" value="NZ_LTDM01000032.1"/>
</dbReference>
<evidence type="ECO:0000256" key="5">
    <source>
        <dbReference type="ARBA" id="ARBA00022989"/>
    </source>
</evidence>
<dbReference type="AlphaFoldDB" id="A0A1U7M4X9"/>
<keyword evidence="6 7" id="KW-0472">Membrane</keyword>
<dbReference type="GO" id="GO:0005886">
    <property type="term" value="C:plasma membrane"/>
    <property type="evidence" value="ECO:0007669"/>
    <property type="project" value="UniProtKB-SubCell"/>
</dbReference>
<evidence type="ECO:0000256" key="3">
    <source>
        <dbReference type="ARBA" id="ARBA00022475"/>
    </source>
</evidence>
<name>A0A1U7M4X9_TISCR</name>
<keyword evidence="5 7" id="KW-1133">Transmembrane helix</keyword>
<protein>
    <submittedName>
        <fullName evidence="8">Putative permease</fullName>
    </submittedName>
</protein>
<evidence type="ECO:0000256" key="1">
    <source>
        <dbReference type="ARBA" id="ARBA00004651"/>
    </source>
</evidence>
<feature type="transmembrane region" description="Helical" evidence="7">
    <location>
        <begin position="41"/>
        <end position="59"/>
    </location>
</feature>
<feature type="transmembrane region" description="Helical" evidence="7">
    <location>
        <begin position="138"/>
        <end position="159"/>
    </location>
</feature>
<dbReference type="EMBL" id="LTDM01000032">
    <property type="protein sequence ID" value="OLS02372.1"/>
    <property type="molecule type" value="Genomic_DNA"/>
</dbReference>
<feature type="transmembrane region" description="Helical" evidence="7">
    <location>
        <begin position="107"/>
        <end position="126"/>
    </location>
</feature>
<evidence type="ECO:0000313" key="8">
    <source>
        <dbReference type="EMBL" id="OLS02372.1"/>
    </source>
</evidence>